<comment type="similarity">
    <text evidence="3">Belongs to the Nudix hydrolase family.</text>
</comment>
<keyword evidence="7" id="KW-0464">Manganese</keyword>
<dbReference type="EnsemblMetazoa" id="ACUA025368-RA">
    <property type="protein sequence ID" value="ACUA025368-PA"/>
    <property type="gene ID" value="ACUA025368"/>
</dbReference>
<evidence type="ECO:0000256" key="3">
    <source>
        <dbReference type="ARBA" id="ARBA00005582"/>
    </source>
</evidence>
<dbReference type="AlphaFoldDB" id="A0A182MSR0"/>
<keyword evidence="5" id="KW-0378">Hydrolase</keyword>
<evidence type="ECO:0000256" key="7">
    <source>
        <dbReference type="ARBA" id="ARBA00023211"/>
    </source>
</evidence>
<evidence type="ECO:0000256" key="5">
    <source>
        <dbReference type="ARBA" id="ARBA00022801"/>
    </source>
</evidence>
<protein>
    <recommendedName>
        <fullName evidence="8">Nudix hydrolase domain-containing protein</fullName>
    </recommendedName>
</protein>
<dbReference type="PROSITE" id="PS51462">
    <property type="entry name" value="NUDIX"/>
    <property type="match status" value="1"/>
</dbReference>
<dbReference type="EMBL" id="AXCM01000916">
    <property type="status" value="NOT_ANNOTATED_CDS"/>
    <property type="molecule type" value="Genomic_DNA"/>
</dbReference>
<reference evidence="10" key="1">
    <citation type="submission" date="2013-09" db="EMBL/GenBank/DDBJ databases">
        <title>The Genome Sequence of Anopheles culicifacies species A.</title>
        <authorList>
            <consortium name="The Broad Institute Genomics Platform"/>
            <person name="Neafsey D.E."/>
            <person name="Besansky N."/>
            <person name="Howell P."/>
            <person name="Walton C."/>
            <person name="Young S.K."/>
            <person name="Zeng Q."/>
            <person name="Gargeya S."/>
            <person name="Fitzgerald M."/>
            <person name="Haas B."/>
            <person name="Abouelleil A."/>
            <person name="Allen A.W."/>
            <person name="Alvarado L."/>
            <person name="Arachchi H.M."/>
            <person name="Berlin A.M."/>
            <person name="Chapman S.B."/>
            <person name="Gainer-Dewar J."/>
            <person name="Goldberg J."/>
            <person name="Griggs A."/>
            <person name="Gujja S."/>
            <person name="Hansen M."/>
            <person name="Howarth C."/>
            <person name="Imamovic A."/>
            <person name="Ireland A."/>
            <person name="Larimer J."/>
            <person name="McCowan C."/>
            <person name="Murphy C."/>
            <person name="Pearson M."/>
            <person name="Poon T.W."/>
            <person name="Priest M."/>
            <person name="Roberts A."/>
            <person name="Saif S."/>
            <person name="Shea T."/>
            <person name="Sisk P."/>
            <person name="Sykes S."/>
            <person name="Wortman J."/>
            <person name="Nusbaum C."/>
            <person name="Birren B."/>
        </authorList>
    </citation>
    <scope>NUCLEOTIDE SEQUENCE [LARGE SCALE GENOMIC DNA]</scope>
    <source>
        <strain evidence="10">A-37</strain>
    </source>
</reference>
<dbReference type="Proteomes" id="UP000075883">
    <property type="component" value="Unassembled WGS sequence"/>
</dbReference>
<evidence type="ECO:0000256" key="6">
    <source>
        <dbReference type="ARBA" id="ARBA00022842"/>
    </source>
</evidence>
<dbReference type="Gene3D" id="3.90.79.10">
    <property type="entry name" value="Nucleoside Triphosphate Pyrophosphohydrolase"/>
    <property type="match status" value="1"/>
</dbReference>
<evidence type="ECO:0000313" key="10">
    <source>
        <dbReference type="Proteomes" id="UP000075883"/>
    </source>
</evidence>
<dbReference type="VEuPathDB" id="VectorBase:ACUA025368"/>
<evidence type="ECO:0000256" key="1">
    <source>
        <dbReference type="ARBA" id="ARBA00001936"/>
    </source>
</evidence>
<dbReference type="SUPFAM" id="SSF55811">
    <property type="entry name" value="Nudix"/>
    <property type="match status" value="1"/>
</dbReference>
<comment type="cofactor">
    <cofactor evidence="1">
        <name>Mn(2+)</name>
        <dbReference type="ChEBI" id="CHEBI:29035"/>
    </cofactor>
</comment>
<evidence type="ECO:0000256" key="4">
    <source>
        <dbReference type="ARBA" id="ARBA00022723"/>
    </source>
</evidence>
<evidence type="ECO:0000259" key="8">
    <source>
        <dbReference type="PROSITE" id="PS51462"/>
    </source>
</evidence>
<keyword evidence="4" id="KW-0479">Metal-binding</keyword>
<keyword evidence="10" id="KW-1185">Reference proteome</keyword>
<dbReference type="PANTHER" id="PTHR12318">
    <property type="entry name" value="TESTOSTERONE-REGULATED PROTEIN RP2"/>
    <property type="match status" value="1"/>
</dbReference>
<evidence type="ECO:0000313" key="9">
    <source>
        <dbReference type="EnsemblMetazoa" id="ACUA025368-PA"/>
    </source>
</evidence>
<dbReference type="InterPro" id="IPR039121">
    <property type="entry name" value="NUDT19"/>
</dbReference>
<evidence type="ECO:0000256" key="2">
    <source>
        <dbReference type="ARBA" id="ARBA00001946"/>
    </source>
</evidence>
<keyword evidence="6" id="KW-0460">Magnesium</keyword>
<name>A0A182MSR0_9DIPT</name>
<reference evidence="9" key="2">
    <citation type="submission" date="2020-05" db="UniProtKB">
        <authorList>
            <consortium name="EnsemblMetazoa"/>
        </authorList>
    </citation>
    <scope>IDENTIFICATION</scope>
    <source>
        <strain evidence="9">A-37</strain>
    </source>
</reference>
<dbReference type="InterPro" id="IPR000086">
    <property type="entry name" value="NUDIX_hydrolase_dom"/>
</dbReference>
<dbReference type="GO" id="GO:0016818">
    <property type="term" value="F:hydrolase activity, acting on acid anhydrides, in phosphorus-containing anhydrides"/>
    <property type="evidence" value="ECO:0007669"/>
    <property type="project" value="InterPro"/>
</dbReference>
<dbReference type="STRING" id="139723.A0A182MSR0"/>
<feature type="domain" description="Nudix hydrolase" evidence="8">
    <location>
        <begin position="8"/>
        <end position="240"/>
    </location>
</feature>
<accession>A0A182MSR0</accession>
<comment type="cofactor">
    <cofactor evidence="2">
        <name>Mg(2+)</name>
        <dbReference type="ChEBI" id="CHEBI:18420"/>
    </cofactor>
</comment>
<dbReference type="InterPro" id="IPR015797">
    <property type="entry name" value="NUDIX_hydrolase-like_dom_sf"/>
</dbReference>
<dbReference type="PANTHER" id="PTHR12318:SF0">
    <property type="entry name" value="ACYL-COENZYME A DIPHOSPHATASE NUDT19"/>
    <property type="match status" value="1"/>
</dbReference>
<dbReference type="GO" id="GO:0046872">
    <property type="term" value="F:metal ion binding"/>
    <property type="evidence" value="ECO:0007669"/>
    <property type="project" value="UniProtKB-KW"/>
</dbReference>
<sequence length="359" mass="40865">MRRFAQFWRESASLIILARDGSKFSAQKTNCNYKVLVFKRPARTSFMPNAVVFPGGAFDKQDWAPEWNSLLPAARTQPLTQVSGPRSFIFEADDQKQLDRNISLRLCAIRETFEELGILLAKRLEDSNQPGYGTVAKCNSSDVVSWQKGVHDGQEQFRELCDRMMIVPDVLNLYEWSTWITPTILHKKRFETAFFLIALDALPEVQPESTEVQQYFWDTPTNLLEAHKAERIWLTPPQAYELKRLSYLNDIAQVVSFAKATRFGKGTTPLCPVAFTASDGIVLALPGDSLYPANYDYVTEHGNANEYVHQTMEELRHKASVLHRLELVGKLHTKGFLQSHLALDEHLHLTGVNQQLVKP</sequence>
<proteinExistence type="inferred from homology"/>
<dbReference type="CDD" id="cd18870">
    <property type="entry name" value="NUDIX_AcylCoAdiphos_Nudt19"/>
    <property type="match status" value="1"/>
</dbReference>
<dbReference type="GO" id="GO:0005739">
    <property type="term" value="C:mitochondrion"/>
    <property type="evidence" value="ECO:0007669"/>
    <property type="project" value="TreeGrafter"/>
</dbReference>
<organism evidence="9 10">
    <name type="scientific">Anopheles culicifacies</name>
    <dbReference type="NCBI Taxonomy" id="139723"/>
    <lineage>
        <taxon>Eukaryota</taxon>
        <taxon>Metazoa</taxon>
        <taxon>Ecdysozoa</taxon>
        <taxon>Arthropoda</taxon>
        <taxon>Hexapoda</taxon>
        <taxon>Insecta</taxon>
        <taxon>Pterygota</taxon>
        <taxon>Neoptera</taxon>
        <taxon>Endopterygota</taxon>
        <taxon>Diptera</taxon>
        <taxon>Nematocera</taxon>
        <taxon>Culicoidea</taxon>
        <taxon>Culicidae</taxon>
        <taxon>Anophelinae</taxon>
        <taxon>Anopheles</taxon>
        <taxon>culicifacies species complex</taxon>
    </lineage>
</organism>